<dbReference type="PANTHER" id="PTHR30055:SF234">
    <property type="entry name" value="HTH-TYPE TRANSCRIPTIONAL REGULATOR BETI"/>
    <property type="match status" value="1"/>
</dbReference>
<evidence type="ECO:0000313" key="7">
    <source>
        <dbReference type="Proteomes" id="UP000598775"/>
    </source>
</evidence>
<dbReference type="GO" id="GO:0000976">
    <property type="term" value="F:transcription cis-regulatory region binding"/>
    <property type="evidence" value="ECO:0007669"/>
    <property type="project" value="TreeGrafter"/>
</dbReference>
<dbReference type="Pfam" id="PF13305">
    <property type="entry name" value="TetR_C_33"/>
    <property type="match status" value="1"/>
</dbReference>
<name>A0A917B958_9MICO</name>
<feature type="DNA-binding region" description="H-T-H motif" evidence="4">
    <location>
        <begin position="43"/>
        <end position="62"/>
    </location>
</feature>
<dbReference type="SUPFAM" id="SSF46689">
    <property type="entry name" value="Homeodomain-like"/>
    <property type="match status" value="1"/>
</dbReference>
<dbReference type="Proteomes" id="UP000598775">
    <property type="component" value="Unassembled WGS sequence"/>
</dbReference>
<proteinExistence type="predicted"/>
<dbReference type="InterPro" id="IPR001647">
    <property type="entry name" value="HTH_TetR"/>
</dbReference>
<feature type="domain" description="HTH tetR-type" evidence="5">
    <location>
        <begin position="19"/>
        <end position="80"/>
    </location>
</feature>
<dbReference type="PROSITE" id="PS50977">
    <property type="entry name" value="HTH_TETR_2"/>
    <property type="match status" value="1"/>
</dbReference>
<sequence length="208" mass="23017">MEKSETEPLRRRNARGQGQLLRDQLIEAMARLLSTVERPETITLRQVAREVGVAPASIYGHFPNLGALIGHVLRLRYDELTQQVNASAEGAGSAVADLTARCHAYVKWGHEHPGDYATLFGNRMPTDLIPLSTHGAGEKLLESVVSSLARARAEQGWHIAEQQSWRAGLLLWTGLHGLVTLYNGHGAIDWPDLDDLTDEVIRLHVNRP</sequence>
<evidence type="ECO:0000256" key="4">
    <source>
        <dbReference type="PROSITE-ProRule" id="PRU00335"/>
    </source>
</evidence>
<evidence type="ECO:0000256" key="1">
    <source>
        <dbReference type="ARBA" id="ARBA00023015"/>
    </source>
</evidence>
<dbReference type="AlphaFoldDB" id="A0A917B958"/>
<dbReference type="InterPro" id="IPR050109">
    <property type="entry name" value="HTH-type_TetR-like_transc_reg"/>
</dbReference>
<dbReference type="InterPro" id="IPR036271">
    <property type="entry name" value="Tet_transcr_reg_TetR-rel_C_sf"/>
</dbReference>
<dbReference type="PANTHER" id="PTHR30055">
    <property type="entry name" value="HTH-TYPE TRANSCRIPTIONAL REGULATOR RUTR"/>
    <property type="match status" value="1"/>
</dbReference>
<dbReference type="GO" id="GO:0003700">
    <property type="term" value="F:DNA-binding transcription factor activity"/>
    <property type="evidence" value="ECO:0007669"/>
    <property type="project" value="TreeGrafter"/>
</dbReference>
<dbReference type="EMBL" id="BMGP01000004">
    <property type="protein sequence ID" value="GGF30873.1"/>
    <property type="molecule type" value="Genomic_DNA"/>
</dbReference>
<comment type="caution">
    <text evidence="6">The sequence shown here is derived from an EMBL/GenBank/DDBJ whole genome shotgun (WGS) entry which is preliminary data.</text>
</comment>
<evidence type="ECO:0000256" key="3">
    <source>
        <dbReference type="ARBA" id="ARBA00023163"/>
    </source>
</evidence>
<dbReference type="InterPro" id="IPR009057">
    <property type="entry name" value="Homeodomain-like_sf"/>
</dbReference>
<keyword evidence="2 4" id="KW-0238">DNA-binding</keyword>
<dbReference type="SUPFAM" id="SSF48498">
    <property type="entry name" value="Tetracyclin repressor-like, C-terminal domain"/>
    <property type="match status" value="1"/>
</dbReference>
<keyword evidence="7" id="KW-1185">Reference proteome</keyword>
<evidence type="ECO:0000313" key="6">
    <source>
        <dbReference type="EMBL" id="GGF30873.1"/>
    </source>
</evidence>
<keyword evidence="3" id="KW-0804">Transcription</keyword>
<dbReference type="InterPro" id="IPR025996">
    <property type="entry name" value="MT1864/Rv1816-like_C"/>
</dbReference>
<dbReference type="RefSeq" id="WP_203586002.1">
    <property type="nucleotide sequence ID" value="NZ_BMGP01000004.1"/>
</dbReference>
<dbReference type="Gene3D" id="1.10.357.10">
    <property type="entry name" value="Tetracycline Repressor, domain 2"/>
    <property type="match status" value="1"/>
</dbReference>
<evidence type="ECO:0000256" key="2">
    <source>
        <dbReference type="ARBA" id="ARBA00023125"/>
    </source>
</evidence>
<evidence type="ECO:0000259" key="5">
    <source>
        <dbReference type="PROSITE" id="PS50977"/>
    </source>
</evidence>
<organism evidence="6 7">
    <name type="scientific">Subtercola lobariae</name>
    <dbReference type="NCBI Taxonomy" id="1588641"/>
    <lineage>
        <taxon>Bacteria</taxon>
        <taxon>Bacillati</taxon>
        <taxon>Actinomycetota</taxon>
        <taxon>Actinomycetes</taxon>
        <taxon>Micrococcales</taxon>
        <taxon>Microbacteriaceae</taxon>
        <taxon>Subtercola</taxon>
    </lineage>
</organism>
<accession>A0A917B958</accession>
<protein>
    <recommendedName>
        <fullName evidence="5">HTH tetR-type domain-containing protein</fullName>
    </recommendedName>
</protein>
<reference evidence="6 7" key="1">
    <citation type="journal article" date="2014" name="Int. J. Syst. Evol. Microbiol.">
        <title>Complete genome sequence of Corynebacterium casei LMG S-19264T (=DSM 44701T), isolated from a smear-ripened cheese.</title>
        <authorList>
            <consortium name="US DOE Joint Genome Institute (JGI-PGF)"/>
            <person name="Walter F."/>
            <person name="Albersmeier A."/>
            <person name="Kalinowski J."/>
            <person name="Ruckert C."/>
        </authorList>
    </citation>
    <scope>NUCLEOTIDE SEQUENCE [LARGE SCALE GENOMIC DNA]</scope>
    <source>
        <strain evidence="6 7">CGMCC 1.12976</strain>
    </source>
</reference>
<keyword evidence="1" id="KW-0805">Transcription regulation</keyword>
<gene>
    <name evidence="6" type="ORF">GCM10011399_25160</name>
</gene>